<protein>
    <submittedName>
        <fullName evidence="1">Archaeal/vacuolar-type H+-ATPase subunit E</fullName>
    </submittedName>
</protein>
<sequence length="195" mass="22549">MTIEEKLKHFYDTSVDEARRQAEKDVREHKEALDAALEEHKKMSLGNAASSRKAEIANAKREINKALSAEQLHIRRNWTARQSRLKEKLFADVRVQILKFMESPRYEEYLCTKIEEAVCFAEHDEIQIYLSKEDEPRLKSLTVKTGFPLKVSDESFIGGIKAIIPEKNILIDNSFEEGYQAAYREFKFDGGPAHE</sequence>
<evidence type="ECO:0000313" key="1">
    <source>
        <dbReference type="EMBL" id="RCH44927.1"/>
    </source>
</evidence>
<dbReference type="AlphaFoldDB" id="A0A367G2K0"/>
<dbReference type="SUPFAM" id="SSF160527">
    <property type="entry name" value="V-type ATPase subunit E-like"/>
    <property type="match status" value="1"/>
</dbReference>
<organism evidence="1 2">
    <name type="scientific">Blautia obeum</name>
    <dbReference type="NCBI Taxonomy" id="40520"/>
    <lineage>
        <taxon>Bacteria</taxon>
        <taxon>Bacillati</taxon>
        <taxon>Bacillota</taxon>
        <taxon>Clostridia</taxon>
        <taxon>Lachnospirales</taxon>
        <taxon>Lachnospiraceae</taxon>
        <taxon>Blautia</taxon>
    </lineage>
</organism>
<evidence type="ECO:0000313" key="2">
    <source>
        <dbReference type="Proteomes" id="UP000253208"/>
    </source>
</evidence>
<dbReference type="InterPro" id="IPR038495">
    <property type="entry name" value="ATPase_E_C"/>
</dbReference>
<dbReference type="EMBL" id="PSQG01000006">
    <property type="protein sequence ID" value="RCH44927.1"/>
    <property type="molecule type" value="Genomic_DNA"/>
</dbReference>
<dbReference type="RefSeq" id="WP_092072620.1">
    <property type="nucleotide sequence ID" value="NZ_PSQG01000006.1"/>
</dbReference>
<proteinExistence type="predicted"/>
<name>A0A367G2K0_9FIRM</name>
<accession>A0A367G2K0</accession>
<dbReference type="Proteomes" id="UP000253208">
    <property type="component" value="Unassembled WGS sequence"/>
</dbReference>
<reference evidence="1 2" key="1">
    <citation type="submission" date="2018-02" db="EMBL/GenBank/DDBJ databases">
        <title>Complete genome sequencing of Faecalibacterium prausnitzii strains isolated from the human gut.</title>
        <authorList>
            <person name="Fitzgerald B.C."/>
            <person name="Shkoporov A.N."/>
            <person name="Ross P.R."/>
            <person name="Hill C."/>
        </authorList>
    </citation>
    <scope>NUCLEOTIDE SEQUENCE [LARGE SCALE GENOMIC DNA]</scope>
    <source>
        <strain evidence="1 2">APC942/31-1</strain>
    </source>
</reference>
<comment type="caution">
    <text evidence="1">The sequence shown here is derived from an EMBL/GenBank/DDBJ whole genome shotgun (WGS) entry which is preliminary data.</text>
</comment>
<gene>
    <name evidence="1" type="ORF">C4886_05615</name>
</gene>
<dbReference type="Gene3D" id="3.30.2320.30">
    <property type="entry name" value="ATP synthase, E subunit, C-terminal"/>
    <property type="match status" value="1"/>
</dbReference>